<dbReference type="GO" id="GO:0016746">
    <property type="term" value="F:acyltransferase activity"/>
    <property type="evidence" value="ECO:0007669"/>
    <property type="project" value="UniProtKB-KW"/>
</dbReference>
<evidence type="ECO:0000256" key="2">
    <source>
        <dbReference type="ARBA" id="ARBA00022679"/>
    </source>
</evidence>
<dbReference type="Proteomes" id="UP000325315">
    <property type="component" value="Unassembled WGS sequence"/>
</dbReference>
<comment type="similarity">
    <text evidence="1">Belongs to the plant acyltransferase family.</text>
</comment>
<evidence type="ECO:0000313" key="4">
    <source>
        <dbReference type="EMBL" id="KAA3467141.1"/>
    </source>
</evidence>
<keyword evidence="2 4" id="KW-0808">Transferase</keyword>
<evidence type="ECO:0000313" key="5">
    <source>
        <dbReference type="Proteomes" id="UP000325315"/>
    </source>
</evidence>
<dbReference type="OrthoDB" id="1932220at2759"/>
<organism evidence="4 5">
    <name type="scientific">Gossypium australe</name>
    <dbReference type="NCBI Taxonomy" id="47621"/>
    <lineage>
        <taxon>Eukaryota</taxon>
        <taxon>Viridiplantae</taxon>
        <taxon>Streptophyta</taxon>
        <taxon>Embryophyta</taxon>
        <taxon>Tracheophyta</taxon>
        <taxon>Spermatophyta</taxon>
        <taxon>Magnoliopsida</taxon>
        <taxon>eudicotyledons</taxon>
        <taxon>Gunneridae</taxon>
        <taxon>Pentapetalae</taxon>
        <taxon>rosids</taxon>
        <taxon>malvids</taxon>
        <taxon>Malvales</taxon>
        <taxon>Malvaceae</taxon>
        <taxon>Malvoideae</taxon>
        <taxon>Gossypium</taxon>
    </lineage>
</organism>
<comment type="caution">
    <text evidence="4">The sequence shown here is derived from an EMBL/GenBank/DDBJ whole genome shotgun (WGS) entry which is preliminary data.</text>
</comment>
<protein>
    <submittedName>
        <fullName evidence="4">Acylsugar acyltransferase 3-like</fullName>
    </submittedName>
</protein>
<sequence>MGNFLCMAAALVKANETGLDNLVCHLRKAIRKADGNFVTALQGDGGWLKFSEYIKEIGKEWNGEAGEIDFIGFTSWSNFGLYEIDFGWGKPTWVTRTASTKSEAVFMNTIALMDTKMGNGIETWVFLEEQHMVILEQNQELLAFGNLERSPLISKEFIKPTSPTPPHLRTHMLSFLDQFLPSIYVPMVLFYMDQERSIPVAASNSRRSQLLKESLSETLTLFYPLAGRIKDHLSIDCNDEGAYYVEARVNRPLREFLNLTDSPYVSQLLPAEPTWTATTAGGYIAMIQVTTFACGGIAIGAFLSHVIADGPAATKFISSWAALTHKCGEEAPCPNFDASLVFPPSVAYPREATLLALFSRFVKKGKWKSRRIIFDASAIAALKAKTASSSVPDPTRVEVVSALLSKCIKATFKAKSDIQKSTLITHTVNLRQRARPQIPKHSMGNFLCLAAALVTAKETELDNLVCHLRKEIRKIDADLITALQGDGGLLKYCEYMKEIGKGTNDNIDIILFSSWCNFGLYEIDFGWGKPTWGTCATESKSEIGMVNTIVLMDTKMGNGVEARVFLEEQHMVMLEQNQELLAFGILDQSPLNLKVEKMVMEVEIVSKQLIKPTSSTPHHLTTHKLSFLDQFVPSSYVSMVFFYVNQETSIPPADIIASNSMRSQLLKESLSQTLTLFYPFAGRMKDHLSIACNDEGAYYVEARVNLPLCVFLNLPDSSYVSQLLPESNWTETSAGSYIAMIQVTTFACGGIAIGAFLSHVIADAPAATTFISSWAALTRKCGEEAPCPKFDASFIFPQSAAYPREATFLGMVNPFVKKGIWQSRRIVFDASAIASLKGKTTSSSVPYPTRVEVVSALLSKCITAASKAKSDIQKSTLITHSVNLRQRARPQIPSFSMGNFVCLAAALVTAKETELDNMVCHLRKAIRKIDIDLITALQGDGGWLKYCECMKEIGKASDGTNDKIDFIVFSSWCNMGVYEIDFGWGKPTWVACAPKTKSKTEMVNMVFLMDTKMGNGIEAWVYLEEQHMAMLEQNQELLAFGILEQSPLNLIVS</sequence>
<gene>
    <name evidence="4" type="ORF">EPI10_002180</name>
</gene>
<keyword evidence="3 4" id="KW-0012">Acyltransferase</keyword>
<keyword evidence="5" id="KW-1185">Reference proteome</keyword>
<dbReference type="Pfam" id="PF02458">
    <property type="entry name" value="Transferase"/>
    <property type="match status" value="3"/>
</dbReference>
<dbReference type="PANTHER" id="PTHR31623">
    <property type="entry name" value="F21J9.9"/>
    <property type="match status" value="1"/>
</dbReference>
<dbReference type="Gene3D" id="3.30.559.10">
    <property type="entry name" value="Chloramphenicol acetyltransferase-like domain"/>
    <property type="match status" value="5"/>
</dbReference>
<name>A0A5B6VDK8_9ROSI</name>
<proteinExistence type="inferred from homology"/>
<dbReference type="InterPro" id="IPR023213">
    <property type="entry name" value="CAT-like_dom_sf"/>
</dbReference>
<accession>A0A5B6VDK8</accession>
<reference evidence="5" key="1">
    <citation type="journal article" date="2019" name="Plant Biotechnol. J.">
        <title>Genome sequencing of the Australian wild diploid species Gossypium australe highlights disease resistance and delayed gland morphogenesis.</title>
        <authorList>
            <person name="Cai Y."/>
            <person name="Cai X."/>
            <person name="Wang Q."/>
            <person name="Wang P."/>
            <person name="Zhang Y."/>
            <person name="Cai C."/>
            <person name="Xu Y."/>
            <person name="Wang K."/>
            <person name="Zhou Z."/>
            <person name="Wang C."/>
            <person name="Geng S."/>
            <person name="Li B."/>
            <person name="Dong Q."/>
            <person name="Hou Y."/>
            <person name="Wang H."/>
            <person name="Ai P."/>
            <person name="Liu Z."/>
            <person name="Yi F."/>
            <person name="Sun M."/>
            <person name="An G."/>
            <person name="Cheng J."/>
            <person name="Zhang Y."/>
            <person name="Shi Q."/>
            <person name="Xie Y."/>
            <person name="Shi X."/>
            <person name="Chang Y."/>
            <person name="Huang F."/>
            <person name="Chen Y."/>
            <person name="Hong S."/>
            <person name="Mi L."/>
            <person name="Sun Q."/>
            <person name="Zhang L."/>
            <person name="Zhou B."/>
            <person name="Peng R."/>
            <person name="Zhang X."/>
            <person name="Liu F."/>
        </authorList>
    </citation>
    <scope>NUCLEOTIDE SEQUENCE [LARGE SCALE GENOMIC DNA]</scope>
    <source>
        <strain evidence="5">cv. PA1801</strain>
    </source>
</reference>
<evidence type="ECO:0000256" key="1">
    <source>
        <dbReference type="ARBA" id="ARBA00009861"/>
    </source>
</evidence>
<dbReference type="PANTHER" id="PTHR31623:SF33">
    <property type="entry name" value="STEMMADENINE O-ACETYLTRANSFERASE-LIKE"/>
    <property type="match status" value="1"/>
</dbReference>
<dbReference type="EMBL" id="SMMG02000007">
    <property type="protein sequence ID" value="KAA3467141.1"/>
    <property type="molecule type" value="Genomic_DNA"/>
</dbReference>
<evidence type="ECO:0000256" key="3">
    <source>
        <dbReference type="ARBA" id="ARBA00023315"/>
    </source>
</evidence>
<dbReference type="AlphaFoldDB" id="A0A5B6VDK8"/>